<dbReference type="KEGG" id="dpu:SU48_11800"/>
<sequence>MEIRQLRAHEVQNYLAAYYSYHNVQNPEDFAATKLEDYTPEDLQQVADLFTVALCQGQFIAGICLYQGKFLQDGWPDTHLEGFAKIIDTLINTTGELATYLNGFKPSESQKIQELLESKGLKSQTIYDMKRDLFGSLYTEDATFQVWSEELDQTFQDIYRQCSGEFAFSYDIAKNHMGGGFSPQFWLLDNEGGMIGANHPAHHADNEIIFTVAALCGPENSKRKLLHTLMAKIYAVYPAAEVHTHAEEKDKGLLESVGFAVRDTQKLLCLVKQ</sequence>
<name>A0A172TC07_9DEIO</name>
<accession>A0A172TC07</accession>
<reference evidence="1 2" key="1">
    <citation type="submission" date="2015-01" db="EMBL/GenBank/DDBJ databases">
        <title>Deinococcus puniceus/DY1/ whole genome sequencing.</title>
        <authorList>
            <person name="Kim M.K."/>
            <person name="Srinivasan S."/>
            <person name="Lee J.-J."/>
        </authorList>
    </citation>
    <scope>NUCLEOTIDE SEQUENCE [LARGE SCALE GENOMIC DNA]</scope>
    <source>
        <strain evidence="1 2">DY1</strain>
    </source>
</reference>
<keyword evidence="2" id="KW-1185">Reference proteome</keyword>
<dbReference type="STRING" id="1182568.SU48_11800"/>
<gene>
    <name evidence="1" type="ORF">SU48_11800</name>
</gene>
<dbReference type="Proteomes" id="UP000077363">
    <property type="component" value="Chromosome"/>
</dbReference>
<dbReference type="AlphaFoldDB" id="A0A172TC07"/>
<organism evidence="1 2">
    <name type="scientific">Deinococcus puniceus</name>
    <dbReference type="NCBI Taxonomy" id="1182568"/>
    <lineage>
        <taxon>Bacteria</taxon>
        <taxon>Thermotogati</taxon>
        <taxon>Deinococcota</taxon>
        <taxon>Deinococci</taxon>
        <taxon>Deinococcales</taxon>
        <taxon>Deinococcaceae</taxon>
        <taxon>Deinococcus</taxon>
    </lineage>
</organism>
<dbReference type="EMBL" id="CP011387">
    <property type="protein sequence ID" value="ANE44333.1"/>
    <property type="molecule type" value="Genomic_DNA"/>
</dbReference>
<evidence type="ECO:0000313" key="1">
    <source>
        <dbReference type="EMBL" id="ANE44333.1"/>
    </source>
</evidence>
<dbReference type="RefSeq" id="WP_064015411.1">
    <property type="nucleotide sequence ID" value="NZ_CP011387.1"/>
</dbReference>
<proteinExistence type="predicted"/>
<evidence type="ECO:0000313" key="2">
    <source>
        <dbReference type="Proteomes" id="UP000077363"/>
    </source>
</evidence>
<dbReference type="PATRIC" id="fig|1182568.3.peg.2444"/>
<protein>
    <submittedName>
        <fullName evidence="1">Uncharacterized protein</fullName>
    </submittedName>
</protein>